<evidence type="ECO:0000256" key="1">
    <source>
        <dbReference type="ARBA" id="ARBA00022741"/>
    </source>
</evidence>
<evidence type="ECO:0000259" key="3">
    <source>
        <dbReference type="PROSITE" id="PS50893"/>
    </source>
</evidence>
<dbReference type="CDD" id="cd03216">
    <property type="entry name" value="ABC_Carb_Monos_I"/>
    <property type="match status" value="1"/>
</dbReference>
<keyword evidence="2 4" id="KW-0067">ATP-binding</keyword>
<dbReference type="GO" id="GO:0016887">
    <property type="term" value="F:ATP hydrolysis activity"/>
    <property type="evidence" value="ECO:0007669"/>
    <property type="project" value="InterPro"/>
</dbReference>
<keyword evidence="1" id="KW-0547">Nucleotide-binding</keyword>
<dbReference type="PANTHER" id="PTHR43790">
    <property type="entry name" value="CARBOHYDRATE TRANSPORT ATP-BINDING PROTEIN MG119-RELATED"/>
    <property type="match status" value="1"/>
</dbReference>
<dbReference type="Gene3D" id="3.40.50.300">
    <property type="entry name" value="P-loop containing nucleotide triphosphate hydrolases"/>
    <property type="match status" value="1"/>
</dbReference>
<dbReference type="PROSITE" id="PS50893">
    <property type="entry name" value="ABC_TRANSPORTER_2"/>
    <property type="match status" value="1"/>
</dbReference>
<dbReference type="AlphaFoldDB" id="A0A7W0DSH3"/>
<evidence type="ECO:0000313" key="4">
    <source>
        <dbReference type="EMBL" id="MBA2950422.1"/>
    </source>
</evidence>
<sequence>MTQVSDPPLLSLRAVSKRYGAVQALTDVSLEINSGQVVALMGDNGAGKSTLIKLIAGVEPADEGVIEWKGRSVQLTQPHDAQALGIATVYQDLALCDALDAVGNLFLGRELRRGLGLNEPEMERRTRELLDTLSLHIRRLRAPVSTLSIGQRQIVAICRALLGEPELLLLDEPTAALGVRETAQFLDLIEQLRDRRLGVLLVSHNLGDVKAVADWVAVLRHGRNNGFYDVNMAPHEQIISSIIGATENAVTMRTAEAEEVGL</sequence>
<dbReference type="InterPro" id="IPR003593">
    <property type="entry name" value="AAA+_ATPase"/>
</dbReference>
<protein>
    <submittedName>
        <fullName evidence="4">Sugar ABC transporter ATP-binding protein</fullName>
    </submittedName>
</protein>
<gene>
    <name evidence="4" type="ORF">H1D24_32700</name>
</gene>
<dbReference type="SMART" id="SM00382">
    <property type="entry name" value="AAA"/>
    <property type="match status" value="1"/>
</dbReference>
<reference evidence="4 5" key="1">
    <citation type="submission" date="2020-07" db="EMBL/GenBank/DDBJ databases">
        <title>Streptomyces isolated from Indian soil.</title>
        <authorList>
            <person name="Mandal S."/>
            <person name="Maiti P.K."/>
        </authorList>
    </citation>
    <scope>NUCLEOTIDE SEQUENCE [LARGE SCALE GENOMIC DNA]</scope>
    <source>
        <strain evidence="4 5">PSKA28</strain>
    </source>
</reference>
<dbReference type="InterPro" id="IPR003439">
    <property type="entry name" value="ABC_transporter-like_ATP-bd"/>
</dbReference>
<dbReference type="GO" id="GO:0005524">
    <property type="term" value="F:ATP binding"/>
    <property type="evidence" value="ECO:0007669"/>
    <property type="project" value="UniProtKB-KW"/>
</dbReference>
<dbReference type="PANTHER" id="PTHR43790:SF8">
    <property type="entry name" value="SUGAR ABC TRANSPORTER ATP-BINDING PROTEIN"/>
    <property type="match status" value="1"/>
</dbReference>
<name>A0A7W0DSH3_9ACTN</name>
<dbReference type="SUPFAM" id="SSF52540">
    <property type="entry name" value="P-loop containing nucleoside triphosphate hydrolases"/>
    <property type="match status" value="1"/>
</dbReference>
<dbReference type="EMBL" id="JACEHE010000028">
    <property type="protein sequence ID" value="MBA2950422.1"/>
    <property type="molecule type" value="Genomic_DNA"/>
</dbReference>
<organism evidence="4 5">
    <name type="scientific">Streptomyces himalayensis subsp. himalayensis</name>
    <dbReference type="NCBI Taxonomy" id="2756131"/>
    <lineage>
        <taxon>Bacteria</taxon>
        <taxon>Bacillati</taxon>
        <taxon>Actinomycetota</taxon>
        <taxon>Actinomycetes</taxon>
        <taxon>Kitasatosporales</taxon>
        <taxon>Streptomycetaceae</taxon>
        <taxon>Streptomyces</taxon>
        <taxon>Streptomyces himalayensis</taxon>
    </lineage>
</organism>
<comment type="caution">
    <text evidence="4">The sequence shown here is derived from an EMBL/GenBank/DDBJ whole genome shotgun (WGS) entry which is preliminary data.</text>
</comment>
<dbReference type="Pfam" id="PF00005">
    <property type="entry name" value="ABC_tran"/>
    <property type="match status" value="1"/>
</dbReference>
<feature type="domain" description="ABC transporter" evidence="3">
    <location>
        <begin position="10"/>
        <end position="246"/>
    </location>
</feature>
<evidence type="ECO:0000313" key="5">
    <source>
        <dbReference type="Proteomes" id="UP000545761"/>
    </source>
</evidence>
<dbReference type="Proteomes" id="UP000545761">
    <property type="component" value="Unassembled WGS sequence"/>
</dbReference>
<dbReference type="InterPro" id="IPR027417">
    <property type="entry name" value="P-loop_NTPase"/>
</dbReference>
<accession>A0A7W0DSH3</accession>
<proteinExistence type="predicted"/>
<dbReference type="InterPro" id="IPR050107">
    <property type="entry name" value="ABC_carbohydrate_import_ATPase"/>
</dbReference>
<evidence type="ECO:0000256" key="2">
    <source>
        <dbReference type="ARBA" id="ARBA00022840"/>
    </source>
</evidence>
<dbReference type="RefSeq" id="WP_181661356.1">
    <property type="nucleotide sequence ID" value="NZ_JACEHE010000028.1"/>
</dbReference>